<dbReference type="EMBL" id="OU895877">
    <property type="protein sequence ID" value="CAG9797324.1"/>
    <property type="molecule type" value="Genomic_DNA"/>
</dbReference>
<reference evidence="2" key="2">
    <citation type="submission" date="2022-10" db="EMBL/GenBank/DDBJ databases">
        <authorList>
            <consortium name="ENA_rothamsted_submissions"/>
            <consortium name="culmorum"/>
            <person name="King R."/>
        </authorList>
    </citation>
    <scope>NUCLEOTIDE SEQUENCE</scope>
</reference>
<protein>
    <submittedName>
        <fullName evidence="2">Uncharacterized protein</fullName>
    </submittedName>
</protein>
<evidence type="ECO:0000313" key="3">
    <source>
        <dbReference type="Proteomes" id="UP001153620"/>
    </source>
</evidence>
<name>A0A9N9RIA8_9DIPT</name>
<keyword evidence="3" id="KW-1185">Reference proteome</keyword>
<gene>
    <name evidence="2" type="ORF">CHIRRI_LOCUS323</name>
</gene>
<reference evidence="2" key="1">
    <citation type="submission" date="2022-01" db="EMBL/GenBank/DDBJ databases">
        <authorList>
            <person name="King R."/>
        </authorList>
    </citation>
    <scope>NUCLEOTIDE SEQUENCE</scope>
</reference>
<sequence>MIKTEYLDEYIDEEILVDDHPTNYTIQELEKSLKNENSTHENEFVQFLQAGSSQTPDEKPAQKGIKRKLSNQTSVKKRKVETPKPKKEPGVGHVIKLYAYKDCLGEYNSLIQNPDMPLWYRDGSCLIQKYLRQRCNDDELFYFSTQIYSCWEEDREKEYVELEAEIVLKKNVNFVVKIRDIDIIEDICSNGNFKELGLTPYTNYQMRATDNPEIEVANALTFKVNTSDEISDFDYEDSQDKQDENTSNDVTEQVQDFEP</sequence>
<accession>A0A9N9RIA8</accession>
<organism evidence="2 3">
    <name type="scientific">Chironomus riparius</name>
    <dbReference type="NCBI Taxonomy" id="315576"/>
    <lineage>
        <taxon>Eukaryota</taxon>
        <taxon>Metazoa</taxon>
        <taxon>Ecdysozoa</taxon>
        <taxon>Arthropoda</taxon>
        <taxon>Hexapoda</taxon>
        <taxon>Insecta</taxon>
        <taxon>Pterygota</taxon>
        <taxon>Neoptera</taxon>
        <taxon>Endopterygota</taxon>
        <taxon>Diptera</taxon>
        <taxon>Nematocera</taxon>
        <taxon>Chironomoidea</taxon>
        <taxon>Chironomidae</taxon>
        <taxon>Chironominae</taxon>
        <taxon>Chironomus</taxon>
    </lineage>
</organism>
<dbReference type="OrthoDB" id="8054697at2759"/>
<feature type="region of interest" description="Disordered" evidence="1">
    <location>
        <begin position="48"/>
        <end position="88"/>
    </location>
</feature>
<feature type="compositionally biased region" description="Basic residues" evidence="1">
    <location>
        <begin position="64"/>
        <end position="79"/>
    </location>
</feature>
<evidence type="ECO:0000256" key="1">
    <source>
        <dbReference type="SAM" id="MobiDB-lite"/>
    </source>
</evidence>
<dbReference type="AlphaFoldDB" id="A0A9N9RIA8"/>
<dbReference type="Proteomes" id="UP001153620">
    <property type="component" value="Chromosome 1"/>
</dbReference>
<proteinExistence type="predicted"/>
<feature type="region of interest" description="Disordered" evidence="1">
    <location>
        <begin position="233"/>
        <end position="259"/>
    </location>
</feature>
<feature type="compositionally biased region" description="Polar residues" evidence="1">
    <location>
        <begin position="245"/>
        <end position="259"/>
    </location>
</feature>
<evidence type="ECO:0000313" key="2">
    <source>
        <dbReference type="EMBL" id="CAG9797324.1"/>
    </source>
</evidence>